<dbReference type="Gene3D" id="3.30.470.20">
    <property type="entry name" value="ATP-grasp fold, B domain"/>
    <property type="match status" value="1"/>
</dbReference>
<reference evidence="2" key="1">
    <citation type="submission" date="2021-02" db="EMBL/GenBank/DDBJ databases">
        <authorList>
            <person name="Nowell W R."/>
        </authorList>
    </citation>
    <scope>NUCLEOTIDE SEQUENCE</scope>
</reference>
<dbReference type="PANTHER" id="PTHR10841:SF17">
    <property type="entry name" value="SYNAPSIN"/>
    <property type="match status" value="1"/>
</dbReference>
<dbReference type="Proteomes" id="UP000663844">
    <property type="component" value="Unassembled WGS sequence"/>
</dbReference>
<evidence type="ECO:0000313" key="2">
    <source>
        <dbReference type="EMBL" id="CAF4427480.1"/>
    </source>
</evidence>
<accession>A0A820QYC6</accession>
<dbReference type="EMBL" id="CAJOAZ010029726">
    <property type="protein sequence ID" value="CAF4427480.1"/>
    <property type="molecule type" value="Genomic_DNA"/>
</dbReference>
<sequence length="115" mass="13389">YRLWIDEVSQIFGGLDICAVEIVQSNDGKEFIIDVNDCTMQLVGETYEEDYQSIAKLIIHKMEIYCRPNQELTTVTRISSFDELKEISQNKPFHDFSNETIQQTSHSIHVKNLFN</sequence>
<proteinExistence type="predicted"/>
<dbReference type="PANTHER" id="PTHR10841">
    <property type="entry name" value="SYNAPSIN"/>
    <property type="match status" value="1"/>
</dbReference>
<dbReference type="InterPro" id="IPR020898">
    <property type="entry name" value="Synapsin_ATP-bd_dom"/>
</dbReference>
<feature type="non-terminal residue" evidence="2">
    <location>
        <position position="1"/>
    </location>
</feature>
<dbReference type="GO" id="GO:0030672">
    <property type="term" value="C:synaptic vesicle membrane"/>
    <property type="evidence" value="ECO:0007669"/>
    <property type="project" value="TreeGrafter"/>
</dbReference>
<protein>
    <recommendedName>
        <fullName evidence="1">Synapsin ATP-binding domain-containing protein</fullName>
    </recommendedName>
</protein>
<evidence type="ECO:0000313" key="3">
    <source>
        <dbReference type="Proteomes" id="UP000663844"/>
    </source>
</evidence>
<organism evidence="2 3">
    <name type="scientific">Adineta steineri</name>
    <dbReference type="NCBI Taxonomy" id="433720"/>
    <lineage>
        <taxon>Eukaryota</taxon>
        <taxon>Metazoa</taxon>
        <taxon>Spiralia</taxon>
        <taxon>Gnathifera</taxon>
        <taxon>Rotifera</taxon>
        <taxon>Eurotatoria</taxon>
        <taxon>Bdelloidea</taxon>
        <taxon>Adinetida</taxon>
        <taxon>Adinetidae</taxon>
        <taxon>Adineta</taxon>
    </lineage>
</organism>
<gene>
    <name evidence="2" type="ORF">OXD698_LOCUS53024</name>
</gene>
<dbReference type="SUPFAM" id="SSF56059">
    <property type="entry name" value="Glutathione synthetase ATP-binding domain-like"/>
    <property type="match status" value="1"/>
</dbReference>
<name>A0A820QYC6_9BILA</name>
<dbReference type="Pfam" id="PF02750">
    <property type="entry name" value="Synapsin_C"/>
    <property type="match status" value="1"/>
</dbReference>
<dbReference type="GO" id="GO:0007269">
    <property type="term" value="P:neurotransmitter secretion"/>
    <property type="evidence" value="ECO:0007669"/>
    <property type="project" value="TreeGrafter"/>
</dbReference>
<dbReference type="AlphaFoldDB" id="A0A820QYC6"/>
<feature type="domain" description="Synapsin ATP-binding" evidence="1">
    <location>
        <begin position="1"/>
        <end position="63"/>
    </location>
</feature>
<evidence type="ECO:0000259" key="1">
    <source>
        <dbReference type="Pfam" id="PF02750"/>
    </source>
</evidence>
<comment type="caution">
    <text evidence="2">The sequence shown here is derived from an EMBL/GenBank/DDBJ whole genome shotgun (WGS) entry which is preliminary data.</text>
</comment>